<keyword evidence="5" id="KW-0472">Membrane</keyword>
<name>B8JFE3_ANAD2</name>
<evidence type="ECO:0000256" key="4">
    <source>
        <dbReference type="ARBA" id="ARBA00022840"/>
    </source>
</evidence>
<keyword evidence="2" id="KW-0547">Nucleotide-binding</keyword>
<feature type="transmembrane region" description="Helical" evidence="5">
    <location>
        <begin position="312"/>
        <end position="332"/>
    </location>
</feature>
<evidence type="ECO:0000256" key="3">
    <source>
        <dbReference type="ARBA" id="ARBA00022777"/>
    </source>
</evidence>
<dbReference type="SUPFAM" id="SSF56112">
    <property type="entry name" value="Protein kinase-like (PK-like)"/>
    <property type="match status" value="1"/>
</dbReference>
<accession>B8JFE3</accession>
<evidence type="ECO:0000256" key="5">
    <source>
        <dbReference type="SAM" id="Phobius"/>
    </source>
</evidence>
<evidence type="ECO:0000313" key="8">
    <source>
        <dbReference type="Proteomes" id="UP000007089"/>
    </source>
</evidence>
<dbReference type="GO" id="GO:0004674">
    <property type="term" value="F:protein serine/threonine kinase activity"/>
    <property type="evidence" value="ECO:0007669"/>
    <property type="project" value="UniProtKB-KW"/>
</dbReference>
<keyword evidence="1" id="KW-0808">Transferase</keyword>
<evidence type="ECO:0000256" key="1">
    <source>
        <dbReference type="ARBA" id="ARBA00022679"/>
    </source>
</evidence>
<dbReference type="InterPro" id="IPR011990">
    <property type="entry name" value="TPR-like_helical_dom_sf"/>
</dbReference>
<keyword evidence="5" id="KW-0812">Transmembrane</keyword>
<dbReference type="Gene3D" id="1.25.40.10">
    <property type="entry name" value="Tetratricopeptide repeat domain"/>
    <property type="match status" value="2"/>
</dbReference>
<dbReference type="SUPFAM" id="SSF48452">
    <property type="entry name" value="TPR-like"/>
    <property type="match status" value="1"/>
</dbReference>
<dbReference type="CDD" id="cd14014">
    <property type="entry name" value="STKc_PknB_like"/>
    <property type="match status" value="1"/>
</dbReference>
<keyword evidence="3 7" id="KW-0418">Kinase</keyword>
<keyword evidence="7" id="KW-0723">Serine/threonine-protein kinase</keyword>
<dbReference type="PROSITE" id="PS00109">
    <property type="entry name" value="PROTEIN_KINASE_TYR"/>
    <property type="match status" value="1"/>
</dbReference>
<proteinExistence type="predicted"/>
<dbReference type="PANTHER" id="PTHR43289:SF34">
    <property type="entry name" value="SERINE_THREONINE-PROTEIN KINASE YBDM-RELATED"/>
    <property type="match status" value="1"/>
</dbReference>
<dbReference type="Proteomes" id="UP000007089">
    <property type="component" value="Chromosome"/>
</dbReference>
<dbReference type="InterPro" id="IPR000719">
    <property type="entry name" value="Prot_kinase_dom"/>
</dbReference>
<evidence type="ECO:0000313" key="7">
    <source>
        <dbReference type="EMBL" id="ACL66320.1"/>
    </source>
</evidence>
<keyword evidence="4" id="KW-0067">ATP-binding</keyword>
<feature type="domain" description="Protein kinase" evidence="6">
    <location>
        <begin position="45"/>
        <end position="288"/>
    </location>
</feature>
<reference evidence="7" key="1">
    <citation type="submission" date="2009-01" db="EMBL/GenBank/DDBJ databases">
        <title>Complete sequence of Anaeromyxobacter dehalogenans 2CP-1.</title>
        <authorList>
            <consortium name="US DOE Joint Genome Institute"/>
            <person name="Lucas S."/>
            <person name="Copeland A."/>
            <person name="Lapidus A."/>
            <person name="Glavina del Rio T."/>
            <person name="Dalin E."/>
            <person name="Tice H."/>
            <person name="Bruce D."/>
            <person name="Goodwin L."/>
            <person name="Pitluck S."/>
            <person name="Saunders E."/>
            <person name="Brettin T."/>
            <person name="Detter J.C."/>
            <person name="Han C."/>
            <person name="Larimer F."/>
            <person name="Land M."/>
            <person name="Hauser L."/>
            <person name="Kyrpides N."/>
            <person name="Ovchinnikova G."/>
            <person name="Beliaev A.S."/>
            <person name="Richardson P."/>
        </authorList>
    </citation>
    <scope>NUCLEOTIDE SEQUENCE</scope>
    <source>
        <strain evidence="7">2CP-1</strain>
    </source>
</reference>
<evidence type="ECO:0000256" key="2">
    <source>
        <dbReference type="ARBA" id="ARBA00022741"/>
    </source>
</evidence>
<keyword evidence="8" id="KW-1185">Reference proteome</keyword>
<keyword evidence="5" id="KW-1133">Transmembrane helix</keyword>
<dbReference type="PROSITE" id="PS50011">
    <property type="entry name" value="PROTEIN_KINASE_DOM"/>
    <property type="match status" value="1"/>
</dbReference>
<gene>
    <name evidence="7" type="ordered locus">A2cp1_2983</name>
</gene>
<dbReference type="KEGG" id="acp:A2cp1_2983"/>
<dbReference type="HOGENOM" id="CLU_301621_0_0_7"/>
<protein>
    <submittedName>
        <fullName evidence="7">Serine/threonine protein kinase</fullName>
    </submittedName>
</protein>
<dbReference type="InterPro" id="IPR011009">
    <property type="entry name" value="Kinase-like_dom_sf"/>
</dbReference>
<dbReference type="EMBL" id="CP001359">
    <property type="protein sequence ID" value="ACL66320.1"/>
    <property type="molecule type" value="Genomic_DNA"/>
</dbReference>
<dbReference type="Gene3D" id="1.10.510.10">
    <property type="entry name" value="Transferase(Phosphotransferase) domain 1"/>
    <property type="match status" value="1"/>
</dbReference>
<dbReference type="PANTHER" id="PTHR43289">
    <property type="entry name" value="MITOGEN-ACTIVATED PROTEIN KINASE KINASE KINASE 20-RELATED"/>
    <property type="match status" value="1"/>
</dbReference>
<sequence>MRERGVRERAAVPPGAISRLLVDLAREPARPPATALAPGTVVGRFQIQRELARGGFGVVYVARDRALGRSVAFKLVPARAQGAADDRVLREAEAAARLTHPNIVTLFDVGRCPAGPYLVLELLRGETLAARLRRGPLPLRDALRVAEAVARGLAHAHEAGVFHRDLSPGNVFLCEDGQVKVLDFGLAHAFGRARTAGGTPPYMAPEQRRGAPEDERTDVFALGAILFEMLTGEQPFPAATPGRTPRRAPALQVPDLPALADLLRRMMAEDPVRRPRDGGAVLAALGALGGELDRAGVRPARRSRRRRPVPQVALALLAVGVLAAAVVATVSLRRAPAGAAREGDRQLVAVADFVNDTGDAGLDALSGLLVTSLEQSQRIGVLPRSRMLDLARQGGRPGAARIDEATGADAGARGGVRTLLVPSIRREGELYVATLRALSLPGRDPVFTVEERARGLAAVPGLLDRLGARARRALREDDAEVEAHRVRLQDAVTSNLEAYGHYVRGLELSYQDFDAARALTEFRTALALDPRFALPSLEIAVLASWHEVPGEDGAARIAAAAAEADRLPDKERRTILAFRSFVDGDRAGAEVRFRALANDYPLDKGILYLAGEALWHGGTASGPREAAGLLRRALDLDPAFLVAAIHLFQWTDRFGPPDEATARARRAVQARPGPAAFAMLARALAARGHLKAALASARRASSMAGGAHFEASYALAEILARAGRGEEAARELRRWTEPDAEPGDRRIASEFLPVLLAGEGRLRAARRAWRRLSEQACGVECAAFDAVLAAHLALADDDPPAALAALRAGTPRAEADGDPDAWLWALLGDTTTGAARAARLAPGSIAERRHAAAAAISAARPDDAVAILRPLAAQDPAIPTAFLLGLALAGAGHDAEAVDAFAVVERAYPLYAPAWSASLRPRATWESARALLRLGRREGARAELDALLARWTRADRDLPLLRRARALRASLGDAPRSGAPAR</sequence>
<dbReference type="Pfam" id="PF00069">
    <property type="entry name" value="Pkinase"/>
    <property type="match status" value="1"/>
</dbReference>
<evidence type="ECO:0000259" key="6">
    <source>
        <dbReference type="PROSITE" id="PS50011"/>
    </source>
</evidence>
<dbReference type="InterPro" id="IPR008266">
    <property type="entry name" value="Tyr_kinase_AS"/>
</dbReference>
<dbReference type="AlphaFoldDB" id="B8JFE3"/>
<dbReference type="Gene3D" id="3.30.200.20">
    <property type="entry name" value="Phosphorylase Kinase, domain 1"/>
    <property type="match status" value="1"/>
</dbReference>
<dbReference type="GO" id="GO:0005524">
    <property type="term" value="F:ATP binding"/>
    <property type="evidence" value="ECO:0007669"/>
    <property type="project" value="UniProtKB-KW"/>
</dbReference>
<organism evidence="7 8">
    <name type="scientific">Anaeromyxobacter dehalogenans (strain ATCC BAA-258 / DSM 21875 / 2CP-1)</name>
    <dbReference type="NCBI Taxonomy" id="455488"/>
    <lineage>
        <taxon>Bacteria</taxon>
        <taxon>Pseudomonadati</taxon>
        <taxon>Myxococcota</taxon>
        <taxon>Myxococcia</taxon>
        <taxon>Myxococcales</taxon>
        <taxon>Cystobacterineae</taxon>
        <taxon>Anaeromyxobacteraceae</taxon>
        <taxon>Anaeromyxobacter</taxon>
    </lineage>
</organism>